<accession>A0A1W1Y0X6</accession>
<dbReference type="InterPro" id="IPR050469">
    <property type="entry name" value="Diguanylate_Cyclase"/>
</dbReference>
<dbReference type="PANTHER" id="PTHR45138">
    <property type="entry name" value="REGULATORY COMPONENTS OF SENSORY TRANSDUCTION SYSTEM"/>
    <property type="match status" value="1"/>
</dbReference>
<feature type="modified residue" description="4-aspartylphosphate" evidence="3">
    <location>
        <position position="286"/>
    </location>
</feature>
<keyword evidence="7" id="KW-1185">Reference proteome</keyword>
<dbReference type="PANTHER" id="PTHR45138:SF9">
    <property type="entry name" value="DIGUANYLATE CYCLASE DGCM-RELATED"/>
    <property type="match status" value="1"/>
</dbReference>
<keyword evidence="3" id="KW-0597">Phosphoprotein</keyword>
<name>A0A1W1Y0X6_9NEIS</name>
<dbReference type="SMART" id="SM00448">
    <property type="entry name" value="REC"/>
    <property type="match status" value="1"/>
</dbReference>
<dbReference type="InterPro" id="IPR043128">
    <property type="entry name" value="Rev_trsase/Diguanyl_cyclase"/>
</dbReference>
<dbReference type="SUPFAM" id="SSF52172">
    <property type="entry name" value="CheY-like"/>
    <property type="match status" value="1"/>
</dbReference>
<dbReference type="InterPro" id="IPR000160">
    <property type="entry name" value="GGDEF_dom"/>
</dbReference>
<gene>
    <name evidence="6" type="ORF">SAMN02745857_04133</name>
</gene>
<dbReference type="SUPFAM" id="SSF55073">
    <property type="entry name" value="Nucleotide cyclase"/>
    <property type="match status" value="1"/>
</dbReference>
<evidence type="ECO:0000256" key="3">
    <source>
        <dbReference type="PROSITE-ProRule" id="PRU00169"/>
    </source>
</evidence>
<dbReference type="CDD" id="cd01949">
    <property type="entry name" value="GGDEF"/>
    <property type="match status" value="1"/>
</dbReference>
<dbReference type="EC" id="2.7.7.65" evidence="1"/>
<dbReference type="FunFam" id="3.30.70.270:FF:000001">
    <property type="entry name" value="Diguanylate cyclase domain protein"/>
    <property type="match status" value="1"/>
</dbReference>
<dbReference type="NCBIfam" id="TIGR00254">
    <property type="entry name" value="GGDEF"/>
    <property type="match status" value="1"/>
</dbReference>
<dbReference type="GO" id="GO:0052621">
    <property type="term" value="F:diguanylate cyclase activity"/>
    <property type="evidence" value="ECO:0007669"/>
    <property type="project" value="UniProtKB-EC"/>
</dbReference>
<protein>
    <recommendedName>
        <fullName evidence="1">diguanylate cyclase</fullName>
        <ecNumber evidence="1">2.7.7.65</ecNumber>
    </recommendedName>
</protein>
<dbReference type="Pfam" id="PF00072">
    <property type="entry name" value="Response_reg"/>
    <property type="match status" value="1"/>
</dbReference>
<dbReference type="STRING" id="1121001.SAMN02745857_04133"/>
<proteinExistence type="predicted"/>
<sequence length="523" mass="58837">MDLPLKQQNLLRAWQSYRQTPRFDNFVEFAVMLNNLTEFLRDKNAVGLHRAGHQLEQQALALFGDETTHPIADNILQNLDHSLHELSRLIEDFIGASTSHAPERRIQPGPPLELRRQRLLWFISNDVAQWQPLQDQLRYFGLTVENLAWTGLRSSEEAPLLLVDLAGLADPQTSLRRIRQDYPASQIICLSVPSDFTLLQNALRAGCDICFPEGTPLPAIVTQILDLNDSQEQEAFRVLVVDDSPTASHVIKRALEENGIIVRTLTDPMAVLDALHQFNPDLLLLDMYMPQCTGVEAARVIRQHNEFLSVPIVYLSGETDLGLQIDALRLGGDHFLTKPFNPLFLNAIVKSKIERYRALRRSMYHDSLTGLLNHTTSKTRLDAAIEAARRDGSSLALAMLDIDHFKKVNDTYGHPIGDQIIRSIAWLLKQRLRRSDIIGRYGGEEFLVALPGATEMEAMVTLDQIRQDFADIRHPYSSGHFQLSFSAGIAGFPAFDQGDALIKAADDVLYIAKRSGRNRICIA</sequence>
<dbReference type="InterPro" id="IPR001789">
    <property type="entry name" value="Sig_transdc_resp-reg_receiver"/>
</dbReference>
<evidence type="ECO:0000259" key="4">
    <source>
        <dbReference type="PROSITE" id="PS50110"/>
    </source>
</evidence>
<reference evidence="6 7" key="1">
    <citation type="submission" date="2017-04" db="EMBL/GenBank/DDBJ databases">
        <authorList>
            <person name="Afonso C.L."/>
            <person name="Miller P.J."/>
            <person name="Scott M.A."/>
            <person name="Spackman E."/>
            <person name="Goraichik I."/>
            <person name="Dimitrov K.M."/>
            <person name="Suarez D.L."/>
            <person name="Swayne D.E."/>
        </authorList>
    </citation>
    <scope>NUCLEOTIDE SEQUENCE [LARGE SCALE GENOMIC DNA]</scope>
    <source>
        <strain evidence="6 7">DSM 23236</strain>
    </source>
</reference>
<dbReference type="Proteomes" id="UP000192761">
    <property type="component" value="Unassembled WGS sequence"/>
</dbReference>
<dbReference type="Gene3D" id="3.30.70.270">
    <property type="match status" value="1"/>
</dbReference>
<dbReference type="PROSITE" id="PS50887">
    <property type="entry name" value="GGDEF"/>
    <property type="match status" value="1"/>
</dbReference>
<dbReference type="RefSeq" id="WP_176217047.1">
    <property type="nucleotide sequence ID" value="NZ_FWXD01000044.1"/>
</dbReference>
<dbReference type="AlphaFoldDB" id="A0A1W1Y0X6"/>
<evidence type="ECO:0000259" key="5">
    <source>
        <dbReference type="PROSITE" id="PS50887"/>
    </source>
</evidence>
<comment type="catalytic activity">
    <reaction evidence="2">
        <text>2 GTP = 3',3'-c-di-GMP + 2 diphosphate</text>
        <dbReference type="Rhea" id="RHEA:24898"/>
        <dbReference type="ChEBI" id="CHEBI:33019"/>
        <dbReference type="ChEBI" id="CHEBI:37565"/>
        <dbReference type="ChEBI" id="CHEBI:58805"/>
        <dbReference type="EC" id="2.7.7.65"/>
    </reaction>
</comment>
<dbReference type="Gene3D" id="3.40.50.2300">
    <property type="match status" value="1"/>
</dbReference>
<dbReference type="EMBL" id="FWXD01000044">
    <property type="protein sequence ID" value="SMC29792.1"/>
    <property type="molecule type" value="Genomic_DNA"/>
</dbReference>
<feature type="domain" description="Response regulatory" evidence="4">
    <location>
        <begin position="237"/>
        <end position="353"/>
    </location>
</feature>
<evidence type="ECO:0000313" key="7">
    <source>
        <dbReference type="Proteomes" id="UP000192761"/>
    </source>
</evidence>
<evidence type="ECO:0000256" key="1">
    <source>
        <dbReference type="ARBA" id="ARBA00012528"/>
    </source>
</evidence>
<evidence type="ECO:0000256" key="2">
    <source>
        <dbReference type="ARBA" id="ARBA00034247"/>
    </source>
</evidence>
<dbReference type="SMART" id="SM00267">
    <property type="entry name" value="GGDEF"/>
    <property type="match status" value="1"/>
</dbReference>
<dbReference type="Pfam" id="PF00990">
    <property type="entry name" value="GGDEF"/>
    <property type="match status" value="1"/>
</dbReference>
<dbReference type="GO" id="GO:0043709">
    <property type="term" value="P:cell adhesion involved in single-species biofilm formation"/>
    <property type="evidence" value="ECO:0007669"/>
    <property type="project" value="TreeGrafter"/>
</dbReference>
<dbReference type="PROSITE" id="PS50110">
    <property type="entry name" value="RESPONSE_REGULATORY"/>
    <property type="match status" value="1"/>
</dbReference>
<dbReference type="GO" id="GO:0005886">
    <property type="term" value="C:plasma membrane"/>
    <property type="evidence" value="ECO:0007669"/>
    <property type="project" value="TreeGrafter"/>
</dbReference>
<evidence type="ECO:0000313" key="6">
    <source>
        <dbReference type="EMBL" id="SMC29792.1"/>
    </source>
</evidence>
<dbReference type="GO" id="GO:1902201">
    <property type="term" value="P:negative regulation of bacterial-type flagellum-dependent cell motility"/>
    <property type="evidence" value="ECO:0007669"/>
    <property type="project" value="TreeGrafter"/>
</dbReference>
<feature type="domain" description="GGDEF" evidence="5">
    <location>
        <begin position="393"/>
        <end position="523"/>
    </location>
</feature>
<organism evidence="6 7">
    <name type="scientific">Andreprevotia lacus DSM 23236</name>
    <dbReference type="NCBI Taxonomy" id="1121001"/>
    <lineage>
        <taxon>Bacteria</taxon>
        <taxon>Pseudomonadati</taxon>
        <taxon>Pseudomonadota</taxon>
        <taxon>Betaproteobacteria</taxon>
        <taxon>Neisseriales</taxon>
        <taxon>Chitinibacteraceae</taxon>
        <taxon>Andreprevotia</taxon>
    </lineage>
</organism>
<dbReference type="GO" id="GO:0000160">
    <property type="term" value="P:phosphorelay signal transduction system"/>
    <property type="evidence" value="ECO:0007669"/>
    <property type="project" value="InterPro"/>
</dbReference>
<dbReference type="InterPro" id="IPR011006">
    <property type="entry name" value="CheY-like_superfamily"/>
</dbReference>
<dbReference type="InterPro" id="IPR029787">
    <property type="entry name" value="Nucleotide_cyclase"/>
</dbReference>